<dbReference type="InterPro" id="IPR036322">
    <property type="entry name" value="WD40_repeat_dom_sf"/>
</dbReference>
<feature type="compositionally biased region" description="Acidic residues" evidence="1">
    <location>
        <begin position="838"/>
        <end position="848"/>
    </location>
</feature>
<dbReference type="InterPro" id="IPR028073">
    <property type="entry name" value="PHTB1_N_dom"/>
</dbReference>
<accession>A0A6I8T4W6</accession>
<evidence type="ECO:0000256" key="1">
    <source>
        <dbReference type="SAM" id="MobiDB-lite"/>
    </source>
</evidence>
<dbReference type="PANTHER" id="PTHR20991">
    <property type="entry name" value="PARATHYROID HORMONE-RESPONSIVE B1 GENE"/>
    <property type="match status" value="1"/>
</dbReference>
<dbReference type="InterPro" id="IPR026511">
    <property type="entry name" value="PTHB1"/>
</dbReference>
<feature type="region of interest" description="Disordered" evidence="1">
    <location>
        <begin position="828"/>
        <end position="867"/>
    </location>
</feature>
<gene>
    <name evidence="6" type="primary">5570720</name>
</gene>
<dbReference type="Pfam" id="PF14728">
    <property type="entry name" value="PTHB1_GAE"/>
    <property type="match status" value="1"/>
</dbReference>
<feature type="domain" description="PTHB1 GAE" evidence="3">
    <location>
        <begin position="442"/>
        <end position="526"/>
    </location>
</feature>
<reference evidence="6 7" key="1">
    <citation type="submission" date="2017-06" db="EMBL/GenBank/DDBJ databases">
        <title>Aedes aegypti genome working group (AGWG) sequencing and assembly.</title>
        <authorList>
            <consortium name="Aedes aegypti Genome Working Group (AGWG)"/>
            <person name="Matthews B.J."/>
        </authorList>
    </citation>
    <scope>NUCLEOTIDE SEQUENCE [LARGE SCALE GENOMIC DNA]</scope>
    <source>
        <strain evidence="6 7">LVP_AGWG</strain>
    </source>
</reference>
<dbReference type="Proteomes" id="UP000008820">
    <property type="component" value="Chromosome 2"/>
</dbReference>
<dbReference type="FunCoup" id="A0A6I8T4W6">
    <property type="interactions" value="100"/>
</dbReference>
<dbReference type="Pfam" id="PF23338">
    <property type="entry name" value="PTHB1_hp"/>
    <property type="match status" value="1"/>
</dbReference>
<dbReference type="InterPro" id="IPR028074">
    <property type="entry name" value="PHTB1_GAE_dom"/>
</dbReference>
<dbReference type="Pfam" id="PF23337">
    <property type="entry name" value="PTHB1_pf"/>
    <property type="match status" value="1"/>
</dbReference>
<sequence>MSLFKICNWWKTQCPDVEPNYDSFSIHCTRLCLEEGEKDSIIVGSHSGYLSIYQPSNKAASDGDLEEDQYFENVFQHSDVILETKLTLPVIGITSGKFTTASKAETKLHIAVLHPMKVCIYQILTLDGIADHGDHTKLLLLYEHPLGKAAFSMCRGNFGGVKGRDFLCIQHMDGSLKFFEQDGISFECDLPGERNIPSPIHYVPRTDCFVTVSPGWDLECYRYQDLSETNVSLRRTDPIWSICVGEYALDLNVHQISNVESLIIVLGENNLLCITDTGKLKFIKKLDYSPISFHSFIIGWYWEPDARLMIAIVSESGSLLLYEDSQIIWSAELPEIPVAISRANVSGLPGALVTMDNNGVLSVGYLGSEPHLFKVPPLNLAPFEVEKCQKEMMELEKEIRAGVDFTDIALTNAASERDVTLLIILDTKLERCTYPTNVNVSELSMCQIVVTATTHIKLELLQICISVDPSLKCSKQVFMFRDITANHVQKMESWIYPYELTIPADITINISCSYTNKQGITRVLQKYSVLPLEMFVKPTQASKEATHKVTLTSHGSEESLANLFPEFISEGTPHALGLLSLISGTKVTIVAAKNTNRYRVQSEDILGIPLMVFSLIERISRRSNCNTNQDGKNSPLKVSISSSPPIEALLEEVDKHYNLRQQFSKITDELEIRAGQMRLFERRFVVKLQQRSLRALDGILMLLKKNHNGIAKTYNELKEIQLQLRLSQIHLSALLNLCEACFIYSDIPSKYLETVRSIFVTPVFDCSDHCWEEMMHPMVKFLSQNGPLRATSGISSFDEKYVFTTDETFHFEQFKRQLSTLFARIGEKRSKTGRSSADFEEELEELADENASTSDWVSYEKQSDMPL</sequence>
<dbReference type="GO" id="GO:0060271">
    <property type="term" value="P:cilium assembly"/>
    <property type="evidence" value="ECO:0007669"/>
    <property type="project" value="TreeGrafter"/>
</dbReference>
<feature type="domain" description="PTHB1 N-terminal" evidence="2">
    <location>
        <begin position="1"/>
        <end position="370"/>
    </location>
</feature>
<dbReference type="SUPFAM" id="SSF50978">
    <property type="entry name" value="WD40 repeat-like"/>
    <property type="match status" value="1"/>
</dbReference>
<evidence type="ECO:0000259" key="3">
    <source>
        <dbReference type="Pfam" id="PF14728"/>
    </source>
</evidence>
<dbReference type="AlphaFoldDB" id="A0A6I8T4W6"/>
<evidence type="ECO:0000259" key="2">
    <source>
        <dbReference type="Pfam" id="PF14727"/>
    </source>
</evidence>
<dbReference type="InterPro" id="IPR055362">
    <property type="entry name" value="PTHB1_pf_dom"/>
</dbReference>
<dbReference type="Pfam" id="PF14727">
    <property type="entry name" value="PHTB1_N"/>
    <property type="match status" value="1"/>
</dbReference>
<dbReference type="EnsemblMetazoa" id="AAEL001444-RB">
    <property type="protein sequence ID" value="AAEL001444-PB"/>
    <property type="gene ID" value="AAEL001444"/>
</dbReference>
<dbReference type="InParanoid" id="A0A6I8T4W6"/>
<dbReference type="InterPro" id="IPR055363">
    <property type="entry name" value="PTHB1_hp_dom"/>
</dbReference>
<name>A0A6I8T4W6_AEDAE</name>
<dbReference type="OrthoDB" id="10262646at2759"/>
<dbReference type="GO" id="GO:0016020">
    <property type="term" value="C:membrane"/>
    <property type="evidence" value="ECO:0007669"/>
    <property type="project" value="TreeGrafter"/>
</dbReference>
<feature type="domain" description="PTHB1 hairpin" evidence="5">
    <location>
        <begin position="644"/>
        <end position="738"/>
    </location>
</feature>
<organism evidence="6 7">
    <name type="scientific">Aedes aegypti</name>
    <name type="common">Yellowfever mosquito</name>
    <name type="synonym">Culex aegypti</name>
    <dbReference type="NCBI Taxonomy" id="7159"/>
    <lineage>
        <taxon>Eukaryota</taxon>
        <taxon>Metazoa</taxon>
        <taxon>Ecdysozoa</taxon>
        <taxon>Arthropoda</taxon>
        <taxon>Hexapoda</taxon>
        <taxon>Insecta</taxon>
        <taxon>Pterygota</taxon>
        <taxon>Neoptera</taxon>
        <taxon>Endopterygota</taxon>
        <taxon>Diptera</taxon>
        <taxon>Nematocera</taxon>
        <taxon>Culicoidea</taxon>
        <taxon>Culicidae</taxon>
        <taxon>Culicinae</taxon>
        <taxon>Aedini</taxon>
        <taxon>Aedes</taxon>
        <taxon>Stegomyia</taxon>
    </lineage>
</organism>
<evidence type="ECO:0000313" key="7">
    <source>
        <dbReference type="Proteomes" id="UP000008820"/>
    </source>
</evidence>
<feature type="domain" description="PTHB1 platform" evidence="4">
    <location>
        <begin position="531"/>
        <end position="629"/>
    </location>
</feature>
<evidence type="ECO:0000259" key="4">
    <source>
        <dbReference type="Pfam" id="PF23337"/>
    </source>
</evidence>
<dbReference type="PANTHER" id="PTHR20991:SF0">
    <property type="entry name" value="PROTEIN PTHB1"/>
    <property type="match status" value="1"/>
</dbReference>
<protein>
    <submittedName>
        <fullName evidence="6">Uncharacterized protein</fullName>
    </submittedName>
</protein>
<reference evidence="6" key="2">
    <citation type="submission" date="2020-05" db="UniProtKB">
        <authorList>
            <consortium name="EnsemblMetazoa"/>
        </authorList>
    </citation>
    <scope>IDENTIFICATION</scope>
    <source>
        <strain evidence="6">LVP_AGWG</strain>
    </source>
</reference>
<keyword evidence="7" id="KW-1185">Reference proteome</keyword>
<evidence type="ECO:0000259" key="5">
    <source>
        <dbReference type="Pfam" id="PF23338"/>
    </source>
</evidence>
<dbReference type="GO" id="GO:0034464">
    <property type="term" value="C:BBSome"/>
    <property type="evidence" value="ECO:0007669"/>
    <property type="project" value="InterPro"/>
</dbReference>
<proteinExistence type="predicted"/>
<evidence type="ECO:0000313" key="6">
    <source>
        <dbReference type="EnsemblMetazoa" id="AAEL001444-PB"/>
    </source>
</evidence>